<dbReference type="GO" id="GO:0016491">
    <property type="term" value="F:oxidoreductase activity"/>
    <property type="evidence" value="ECO:0007669"/>
    <property type="project" value="InterPro"/>
</dbReference>
<accession>A0A291LWK4</accession>
<sequence length="228" mass="25270">MPPANVLTLQDIAPVTHDTWRLRFDRPEGYDFAPGQATHMALDRDGWREEDRPFTFTSLPEDEGLEFVIKSYPDHDGVTEQIPTLSPGDQVLAEPAAGAIEDKGAGVFIAGGAGITPFIAILRNRARQGTLDGCTLIFSNPCERDIILREELEQMRSAGLTTVFTTTQEDTGTLPHRRIDAAFLDEVVKDSDQPFYLCGPRGMVKEIKQVLLDRGTPEERITTEKGWG</sequence>
<name>A0A291LWK4_9RHOB</name>
<reference evidence="3 4" key="1">
    <citation type="submission" date="2017-05" db="EMBL/GenBank/DDBJ databases">
        <title>Comparative genomic and metabolic analysis of manganese-oxidizing mechanisms in Celeribater manganoxidans DY25T: its adaption to the environment of polymetallic nodule.</title>
        <authorList>
            <person name="Wang X."/>
        </authorList>
    </citation>
    <scope>NUCLEOTIDE SEQUENCE [LARGE SCALE GENOMIC DNA]</scope>
    <source>
        <strain evidence="3 4">DY25</strain>
    </source>
</reference>
<dbReference type="PANTHER" id="PTHR47354">
    <property type="entry name" value="NADH OXIDOREDUCTASE HCR"/>
    <property type="match status" value="1"/>
</dbReference>
<feature type="domain" description="FAD-binding FR-type" evidence="2">
    <location>
        <begin position="2"/>
        <end position="103"/>
    </location>
</feature>
<dbReference type="Gene3D" id="2.40.30.10">
    <property type="entry name" value="Translation factors"/>
    <property type="match status" value="1"/>
</dbReference>
<evidence type="ECO:0000313" key="3">
    <source>
        <dbReference type="EMBL" id="ATI41072.1"/>
    </source>
</evidence>
<gene>
    <name evidence="3" type="ORF">CBW24_03020</name>
</gene>
<dbReference type="InterPro" id="IPR008333">
    <property type="entry name" value="Cbr1-like_FAD-bd_dom"/>
</dbReference>
<dbReference type="SUPFAM" id="SSF52343">
    <property type="entry name" value="Ferredoxin reductase-like, C-terminal NADP-linked domain"/>
    <property type="match status" value="1"/>
</dbReference>
<dbReference type="PRINTS" id="PR00410">
    <property type="entry name" value="PHEHYDRXLASE"/>
</dbReference>
<dbReference type="AlphaFoldDB" id="A0A291LWK4"/>
<keyword evidence="4" id="KW-1185">Reference proteome</keyword>
<evidence type="ECO:0000313" key="4">
    <source>
        <dbReference type="Proteomes" id="UP000219050"/>
    </source>
</evidence>
<comment type="cofactor">
    <cofactor evidence="1">
        <name>[2Fe-2S] cluster</name>
        <dbReference type="ChEBI" id="CHEBI:190135"/>
    </cofactor>
</comment>
<dbReference type="InterPro" id="IPR017938">
    <property type="entry name" value="Riboflavin_synthase-like_b-brl"/>
</dbReference>
<evidence type="ECO:0000256" key="1">
    <source>
        <dbReference type="ARBA" id="ARBA00034078"/>
    </source>
</evidence>
<dbReference type="KEGG" id="cmag:CBW24_03020"/>
<dbReference type="InterPro" id="IPR001433">
    <property type="entry name" value="OxRdtase_FAD/NAD-bd"/>
</dbReference>
<evidence type="ECO:0000259" key="2">
    <source>
        <dbReference type="PROSITE" id="PS51384"/>
    </source>
</evidence>
<dbReference type="InterPro" id="IPR039261">
    <property type="entry name" value="FNR_nucleotide-bd"/>
</dbReference>
<dbReference type="Pfam" id="PF00175">
    <property type="entry name" value="NAD_binding_1"/>
    <property type="match status" value="1"/>
</dbReference>
<protein>
    <submittedName>
        <fullName evidence="3">Flavodoxin reductase</fullName>
    </submittedName>
</protein>
<organism evidence="3 4">
    <name type="scientific">Pacificitalea manganoxidans</name>
    <dbReference type="NCBI Taxonomy" id="1411902"/>
    <lineage>
        <taxon>Bacteria</taxon>
        <taxon>Pseudomonadati</taxon>
        <taxon>Pseudomonadota</taxon>
        <taxon>Alphaproteobacteria</taxon>
        <taxon>Rhodobacterales</taxon>
        <taxon>Paracoccaceae</taxon>
        <taxon>Pacificitalea</taxon>
    </lineage>
</organism>
<dbReference type="RefSeq" id="WP_097372631.1">
    <property type="nucleotide sequence ID" value="NZ_CP021404.1"/>
</dbReference>
<dbReference type="CDD" id="cd06196">
    <property type="entry name" value="FNR_like_1"/>
    <property type="match status" value="1"/>
</dbReference>
<dbReference type="Gene3D" id="3.40.50.80">
    <property type="entry name" value="Nucleotide-binding domain of ferredoxin-NADP reductase (FNR) module"/>
    <property type="match status" value="1"/>
</dbReference>
<proteinExistence type="predicted"/>
<dbReference type="OrthoDB" id="9792185at2"/>
<dbReference type="PANTHER" id="PTHR47354:SF5">
    <property type="entry name" value="PROTEIN RFBI"/>
    <property type="match status" value="1"/>
</dbReference>
<dbReference type="Pfam" id="PF00970">
    <property type="entry name" value="FAD_binding_6"/>
    <property type="match status" value="1"/>
</dbReference>
<dbReference type="PRINTS" id="PR00371">
    <property type="entry name" value="FPNCR"/>
</dbReference>
<dbReference type="Proteomes" id="UP000219050">
    <property type="component" value="Chromosome"/>
</dbReference>
<dbReference type="InterPro" id="IPR017927">
    <property type="entry name" value="FAD-bd_FR_type"/>
</dbReference>
<dbReference type="PROSITE" id="PS51384">
    <property type="entry name" value="FAD_FR"/>
    <property type="match status" value="1"/>
</dbReference>
<dbReference type="SUPFAM" id="SSF63380">
    <property type="entry name" value="Riboflavin synthase domain-like"/>
    <property type="match status" value="1"/>
</dbReference>
<dbReference type="EMBL" id="CP021404">
    <property type="protein sequence ID" value="ATI41072.1"/>
    <property type="molecule type" value="Genomic_DNA"/>
</dbReference>
<dbReference type="InterPro" id="IPR050415">
    <property type="entry name" value="MRET"/>
</dbReference>
<dbReference type="InterPro" id="IPR001709">
    <property type="entry name" value="Flavoprot_Pyr_Nucl_cyt_Rdtase"/>
</dbReference>